<feature type="compositionally biased region" description="Low complexity" evidence="2">
    <location>
        <begin position="136"/>
        <end position="147"/>
    </location>
</feature>
<dbReference type="InterPro" id="IPR051276">
    <property type="entry name" value="Saccharopine_DH-like_oxidrdct"/>
</dbReference>
<dbReference type="GO" id="GO:0005811">
    <property type="term" value="C:lipid droplet"/>
    <property type="evidence" value="ECO:0007669"/>
    <property type="project" value="TreeGrafter"/>
</dbReference>
<feature type="region of interest" description="Disordered" evidence="2">
    <location>
        <begin position="890"/>
        <end position="918"/>
    </location>
</feature>
<feature type="compositionally biased region" description="Low complexity" evidence="2">
    <location>
        <begin position="90"/>
        <end position="104"/>
    </location>
</feature>
<feature type="region of interest" description="Disordered" evidence="2">
    <location>
        <begin position="768"/>
        <end position="789"/>
    </location>
</feature>
<evidence type="ECO:0000259" key="3">
    <source>
        <dbReference type="Pfam" id="PF03435"/>
    </source>
</evidence>
<dbReference type="GO" id="GO:0005739">
    <property type="term" value="C:mitochondrion"/>
    <property type="evidence" value="ECO:0007669"/>
    <property type="project" value="TreeGrafter"/>
</dbReference>
<dbReference type="Gene3D" id="3.40.50.720">
    <property type="entry name" value="NAD(P)-binding Rossmann-like Domain"/>
    <property type="match status" value="1"/>
</dbReference>
<dbReference type="SUPFAM" id="SSF51735">
    <property type="entry name" value="NAD(P)-binding Rossmann-fold domains"/>
    <property type="match status" value="1"/>
</dbReference>
<dbReference type="Gene3D" id="3.40.30.10">
    <property type="entry name" value="Glutaredoxin"/>
    <property type="match status" value="2"/>
</dbReference>
<comment type="similarity">
    <text evidence="1">Belongs to the saccharopine dehydrogenase family.</text>
</comment>
<dbReference type="Pfam" id="PF03435">
    <property type="entry name" value="Sacchrp_dh_NADP"/>
    <property type="match status" value="1"/>
</dbReference>
<dbReference type="GO" id="GO:0005886">
    <property type="term" value="C:plasma membrane"/>
    <property type="evidence" value="ECO:0007669"/>
    <property type="project" value="TreeGrafter"/>
</dbReference>
<feature type="compositionally biased region" description="Basic and acidic residues" evidence="2">
    <location>
        <begin position="300"/>
        <end position="312"/>
    </location>
</feature>
<dbReference type="InterPro" id="IPR005097">
    <property type="entry name" value="Sacchrp_dh_NADP-bd"/>
</dbReference>
<reference evidence="4" key="1">
    <citation type="submission" date="2021-01" db="EMBL/GenBank/DDBJ databases">
        <authorList>
            <person name="Corre E."/>
            <person name="Pelletier E."/>
            <person name="Niang G."/>
            <person name="Scheremetjew M."/>
            <person name="Finn R."/>
            <person name="Kale V."/>
            <person name="Holt S."/>
            <person name="Cochrane G."/>
            <person name="Meng A."/>
            <person name="Brown T."/>
            <person name="Cohen L."/>
        </authorList>
    </citation>
    <scope>NUCLEOTIDE SEQUENCE</scope>
    <source>
        <strain evidence="4">CCMP125</strain>
    </source>
</reference>
<feature type="compositionally biased region" description="Polar residues" evidence="2">
    <location>
        <begin position="768"/>
        <end position="786"/>
    </location>
</feature>
<gene>
    <name evidence="4" type="ORF">APAL1065_LOCUS16025</name>
</gene>
<proteinExistence type="inferred from homology"/>
<feature type="compositionally biased region" description="Basic residues" evidence="2">
    <location>
        <begin position="584"/>
        <end position="593"/>
    </location>
</feature>
<dbReference type="PANTHER" id="PTHR12286:SF5">
    <property type="entry name" value="SACCHAROPINE DEHYDROGENASE-LIKE OXIDOREDUCTASE"/>
    <property type="match status" value="1"/>
</dbReference>
<dbReference type="PANTHER" id="PTHR12286">
    <property type="entry name" value="SACCHAROPINE DEHYDROGENASE-LIKE OXIDOREDUCTASE"/>
    <property type="match status" value="1"/>
</dbReference>
<feature type="region of interest" description="Disordered" evidence="2">
    <location>
        <begin position="241"/>
        <end position="653"/>
    </location>
</feature>
<dbReference type="EMBL" id="HBHT01023869">
    <property type="protein sequence ID" value="CAD9974828.1"/>
    <property type="molecule type" value="Transcribed_RNA"/>
</dbReference>
<feature type="compositionally biased region" description="Low complexity" evidence="2">
    <location>
        <begin position="323"/>
        <end position="348"/>
    </location>
</feature>
<feature type="compositionally biased region" description="Basic and acidic residues" evidence="2">
    <location>
        <begin position="487"/>
        <end position="502"/>
    </location>
</feature>
<dbReference type="InterPro" id="IPR036291">
    <property type="entry name" value="NAD(P)-bd_dom_sf"/>
</dbReference>
<feature type="domain" description="Saccharopine dehydrogenase NADP binding" evidence="3">
    <location>
        <begin position="947"/>
        <end position="1079"/>
    </location>
</feature>
<dbReference type="GO" id="GO:0009247">
    <property type="term" value="P:glycolipid biosynthetic process"/>
    <property type="evidence" value="ECO:0007669"/>
    <property type="project" value="TreeGrafter"/>
</dbReference>
<protein>
    <recommendedName>
        <fullName evidence="3">Saccharopine dehydrogenase NADP binding domain-containing protein</fullName>
    </recommendedName>
</protein>
<evidence type="ECO:0000256" key="1">
    <source>
        <dbReference type="ARBA" id="ARBA00038048"/>
    </source>
</evidence>
<name>A0A7S2YFX2_9STRA</name>
<sequence length="1405" mass="151171">MGPSPHKQLSTGKFAILSVSPEEEKGVVASVPPRPTKSTVFGSNLLNGSNSTAASAAVLDPLVVTLECETPGVLVNIPAAAVVAAPVPTKPTTPAQAPKPTPVVNGEADSSSSQKAQPKPANNQNQSSGKKKKQNKGQAKQSQGKNNAAPVDSPPKVLADAVPSTEAPATTGAATAKKVSTGKFALLHDPAVPIVAVPPVKKGTSPKIPFAATDFSTVSKEGVAMESGAAQFPLWAAEQQIFQQVPPPPKEAPPPQVEKEAAVVPTKKAPPPKAVEETPVVVVEEKLQEAPKSVVPPPQNDDRPKLPSRSDKAPTAPRHTTDEAAAPPETPAAEPDAAESETPTAEPAAEPEKPRERRSGRRRFKDSDGPPHRGVSRTATGDSDLLVRVPTAKVEAPTEGGPVPTQVNVEGGEPPKAPVRERRSGRRRNAGEEEDGKSGESSAARGPPTRRGVQRTATGDGELLVRGPSNRKLKAEDADSKPAAVEPDSKPVEPDQKPEAPRQRRGGRRKPGNEPSEEGSSGARGPPTRRGVQRTATGDDDMLVRAPSLKNLRQEPDAAIVPAAAETSASDSEGKKDSAPVAPRQRRGGRRRGKLSEDPDEEGGIPAPRSSSREAPARRGIHRQATGDDEMLIRVPHPHPPPSRPQEEEPKLVAPPTKMEKHILVLVSLQSLEREVVANQQNAMLILDSNKVNYKTLDGADPENKDRRNELFGISGLRAKYPQFFKVDEDGKTTFWGNWDTFEMTNENKEIAKELDGVAPVAVKEAPKSTNAAAPTRSVSPQTVSPQPEVLSDPRMLVLVSNQSLNREAVANQQKAFTILDQHSVPREVVDGSDPENKDYRNELFALSGLRGEYPQFFLVKNGQKTFWGTWDTFELANDNGDIAKLFAEPSAKPTKENAETSSAPVESKSRAVDFSAAEPPVEKSRSLDFAAAAQTKIVKGPKTDITVYGATSFVAKHVLSYLIQSSLHLPRNLKVTLAGRNEGKLTALKKKLTQQMNNLFVVNDNRHSKKIEFDTFVAESSEVDKLRAMASRTRVVLSCAGPYNKYGTQVVGACADSGTDYVDITGEVHWASRMREEFGESSKKSGARIISFCGFDSIPSDIAVFHAIEELRKEVGPDATVEKATTWHAADGMANAGTMHTVLDVPIRLFHCFARPVPFLLEDPLALTPPSVRKSKDFDSIRNRLAIAEWRNQLPASHSFLMGGFSAPFGMAVVNAKVVNASAIAKKYGPNFVYYERFLPVGFKYSAHLKGFSVIPAVVVQLGIMLGMFVLKLPIIGSWLTHTFFPIGSGMSDEGCQAGHAEVYAEVESAPDSNGKIDKANCLLKFKGDPGNWTTAQCVSESALCLLLDRRSLPTKSDDGFGTPAEILGGSLLKRLKDSRVRKVECATDVRMAADKYEWRMFNQ</sequence>
<evidence type="ECO:0000313" key="4">
    <source>
        <dbReference type="EMBL" id="CAD9974828.1"/>
    </source>
</evidence>
<feature type="compositionally biased region" description="Pro residues" evidence="2">
    <location>
        <begin position="245"/>
        <end position="256"/>
    </location>
</feature>
<dbReference type="PROSITE" id="PS51354">
    <property type="entry name" value="GLUTAREDOXIN_2"/>
    <property type="match status" value="1"/>
</dbReference>
<feature type="compositionally biased region" description="Low complexity" evidence="2">
    <location>
        <begin position="163"/>
        <end position="176"/>
    </location>
</feature>
<accession>A0A7S2YFX2</accession>
<organism evidence="4">
    <name type="scientific">Entomoneis paludosa</name>
    <dbReference type="NCBI Taxonomy" id="265537"/>
    <lineage>
        <taxon>Eukaryota</taxon>
        <taxon>Sar</taxon>
        <taxon>Stramenopiles</taxon>
        <taxon>Ochrophyta</taxon>
        <taxon>Bacillariophyta</taxon>
        <taxon>Bacillariophyceae</taxon>
        <taxon>Bacillariophycidae</taxon>
        <taxon>Entomoneidaceae</taxon>
        <taxon>Entomoneis</taxon>
    </lineage>
</organism>
<evidence type="ECO:0000256" key="2">
    <source>
        <dbReference type="SAM" id="MobiDB-lite"/>
    </source>
</evidence>
<feature type="region of interest" description="Disordered" evidence="2">
    <location>
        <begin position="90"/>
        <end position="176"/>
    </location>
</feature>